<reference evidence="1" key="1">
    <citation type="submission" date="2021-07" db="EMBL/GenBank/DDBJ databases">
        <title>Roseobacter insulae sp. nov., isolated from a tidal flat.</title>
        <authorList>
            <person name="Park S."/>
            <person name="Yoon J.-H."/>
        </authorList>
    </citation>
    <scope>NUCLEOTIDE SEQUENCE</scope>
    <source>
        <strain evidence="1">YSTF-M11</strain>
    </source>
</reference>
<keyword evidence="2" id="KW-1185">Reference proteome</keyword>
<dbReference type="RefSeq" id="WP_219504028.1">
    <property type="nucleotide sequence ID" value="NZ_JAHXDN010000004.1"/>
</dbReference>
<name>A0A9X1FWH4_9RHOB</name>
<comment type="caution">
    <text evidence="1">The sequence shown here is derived from an EMBL/GenBank/DDBJ whole genome shotgun (WGS) entry which is preliminary data.</text>
</comment>
<gene>
    <name evidence="1" type="ORF">KX928_14495</name>
</gene>
<organism evidence="1 2">
    <name type="scientific">Roseobacter insulae</name>
    <dbReference type="NCBI Taxonomy" id="2859783"/>
    <lineage>
        <taxon>Bacteria</taxon>
        <taxon>Pseudomonadati</taxon>
        <taxon>Pseudomonadota</taxon>
        <taxon>Alphaproteobacteria</taxon>
        <taxon>Rhodobacterales</taxon>
        <taxon>Roseobacteraceae</taxon>
        <taxon>Roseobacter</taxon>
    </lineage>
</organism>
<proteinExistence type="predicted"/>
<protein>
    <submittedName>
        <fullName evidence="1">Uncharacterized protein</fullName>
    </submittedName>
</protein>
<dbReference type="AlphaFoldDB" id="A0A9X1FWH4"/>
<dbReference type="EMBL" id="JAHXDN010000004">
    <property type="protein sequence ID" value="MBW4708996.1"/>
    <property type="molecule type" value="Genomic_DNA"/>
</dbReference>
<evidence type="ECO:0000313" key="2">
    <source>
        <dbReference type="Proteomes" id="UP001138661"/>
    </source>
</evidence>
<evidence type="ECO:0000313" key="1">
    <source>
        <dbReference type="EMBL" id="MBW4708996.1"/>
    </source>
</evidence>
<dbReference type="Proteomes" id="UP001138661">
    <property type="component" value="Unassembled WGS sequence"/>
</dbReference>
<sequence>MIHWKTATEAEAEAVMAFYKDHDHRHIAVRPDKTRRAIARGNAVICLSRGAIVAAGLIMTGMRGTYELGQGRVILNGLSLYKTLIISRTALAFHRDQTATGVFCEIDEPNARAQAVFESLSFREFQPTTAQRDASLSQLPPEKRPDQLGFDFRWFEISRAEFQHNLNGPWRKHIMPPNAGQQRVVCSPEIADAVSGFGINMPREMINEPA</sequence>
<accession>A0A9X1FWH4</accession>